<reference evidence="2" key="1">
    <citation type="submission" date="2020-02" db="EMBL/GenBank/DDBJ databases">
        <authorList>
            <person name="Meier V. D."/>
        </authorList>
    </citation>
    <scope>NUCLEOTIDE SEQUENCE</scope>
    <source>
        <strain evidence="2">AVDCRST_MAG66</strain>
    </source>
</reference>
<dbReference type="EMBL" id="CADCUS010000521">
    <property type="protein sequence ID" value="CAA9437763.1"/>
    <property type="molecule type" value="Genomic_DNA"/>
</dbReference>
<feature type="region of interest" description="Disordered" evidence="1">
    <location>
        <begin position="1"/>
        <end position="39"/>
    </location>
</feature>
<protein>
    <submittedName>
        <fullName evidence="2">Uncharacterized protein</fullName>
    </submittedName>
</protein>
<name>A0A6J4QAV6_9PSEU</name>
<gene>
    <name evidence="2" type="ORF">AVDCRST_MAG66-3770</name>
</gene>
<accession>A0A6J4QAV6</accession>
<organism evidence="2">
    <name type="scientific">uncultured Pseudonocardia sp</name>
    <dbReference type="NCBI Taxonomy" id="211455"/>
    <lineage>
        <taxon>Bacteria</taxon>
        <taxon>Bacillati</taxon>
        <taxon>Actinomycetota</taxon>
        <taxon>Actinomycetes</taxon>
        <taxon>Pseudonocardiales</taxon>
        <taxon>Pseudonocardiaceae</taxon>
        <taxon>Pseudonocardia</taxon>
        <taxon>environmental samples</taxon>
    </lineage>
</organism>
<evidence type="ECO:0000256" key="1">
    <source>
        <dbReference type="SAM" id="MobiDB-lite"/>
    </source>
</evidence>
<dbReference type="AlphaFoldDB" id="A0A6J4QAV6"/>
<evidence type="ECO:0000313" key="2">
    <source>
        <dbReference type="EMBL" id="CAA9437763.1"/>
    </source>
</evidence>
<feature type="compositionally biased region" description="Basic and acidic residues" evidence="1">
    <location>
        <begin position="8"/>
        <end position="17"/>
    </location>
</feature>
<proteinExistence type="predicted"/>
<sequence>MVLAAPDDAAHPHEPRRPRTPYGYDVDHNDARSRPSRTR</sequence>